<proteinExistence type="predicted"/>
<comment type="caution">
    <text evidence="1">The sequence shown here is derived from an EMBL/GenBank/DDBJ whole genome shotgun (WGS) entry which is preliminary data.</text>
</comment>
<evidence type="ECO:0000313" key="2">
    <source>
        <dbReference type="Proteomes" id="UP000484381"/>
    </source>
</evidence>
<dbReference type="AlphaFoldDB" id="A0A7X1NJA3"/>
<organism evidence="1 2">
    <name type="scientific">Paraburkholderia franconis</name>
    <dbReference type="NCBI Taxonomy" id="2654983"/>
    <lineage>
        <taxon>Bacteria</taxon>
        <taxon>Pseudomonadati</taxon>
        <taxon>Pseudomonadota</taxon>
        <taxon>Betaproteobacteria</taxon>
        <taxon>Burkholderiales</taxon>
        <taxon>Burkholderiaceae</taxon>
        <taxon>Paraburkholderia</taxon>
    </lineage>
</organism>
<protein>
    <submittedName>
        <fullName evidence="1">DUF692 family protein</fullName>
    </submittedName>
</protein>
<gene>
    <name evidence="1" type="ORF">GCT13_39340</name>
</gene>
<keyword evidence="2" id="KW-1185">Reference proteome</keyword>
<dbReference type="Pfam" id="PF05114">
    <property type="entry name" value="MbnB_TglH_ChrH"/>
    <property type="match status" value="1"/>
</dbReference>
<dbReference type="InterPro" id="IPR007801">
    <property type="entry name" value="MbnB/TglH/ChrH"/>
</dbReference>
<dbReference type="Proteomes" id="UP000484381">
    <property type="component" value="Unassembled WGS sequence"/>
</dbReference>
<name>A0A7X1NJA3_9BURK</name>
<evidence type="ECO:0000313" key="1">
    <source>
        <dbReference type="EMBL" id="MPW22701.1"/>
    </source>
</evidence>
<dbReference type="Gene3D" id="3.20.20.150">
    <property type="entry name" value="Divalent-metal-dependent TIM barrel enzymes"/>
    <property type="match status" value="1"/>
</dbReference>
<reference evidence="1 2" key="1">
    <citation type="submission" date="2019-10" db="EMBL/GenBank/DDBJ databases">
        <title>Paraburkholderia sp. isolated from nodules of Mimosa pudica from Brazilian Atlantic Forest soils.</title>
        <authorList>
            <person name="Paulitsch F."/>
            <person name="Hungria M."/>
            <person name="Dall'Agnol R."/>
        </authorList>
    </citation>
    <scope>NUCLEOTIDE SEQUENCE [LARGE SCALE GENOMIC DNA]</scope>
    <source>
        <strain evidence="1 2">CNPSo 3157</strain>
    </source>
</reference>
<sequence length="85" mass="9608">MTEGDFLGELVRRTGCAILLEVNNLYTNRCNQCEDAFDAPGRIPPDVVDGESGCLEVRGTDFIVRRCFVRAEQMNWACERSYLSN</sequence>
<dbReference type="EMBL" id="WHNP01000075">
    <property type="protein sequence ID" value="MPW22701.1"/>
    <property type="molecule type" value="Genomic_DNA"/>
</dbReference>
<accession>A0A7X1NJA3</accession>